<evidence type="ECO:0000313" key="9">
    <source>
        <dbReference type="Proteomes" id="UP001162734"/>
    </source>
</evidence>
<evidence type="ECO:0000256" key="3">
    <source>
        <dbReference type="PROSITE-ProRule" id="PRU00284"/>
    </source>
</evidence>
<feature type="compositionally biased region" description="Low complexity" evidence="4">
    <location>
        <begin position="940"/>
        <end position="952"/>
    </location>
</feature>
<evidence type="ECO:0000256" key="2">
    <source>
        <dbReference type="ARBA" id="ARBA00029447"/>
    </source>
</evidence>
<evidence type="ECO:0000256" key="5">
    <source>
        <dbReference type="SAM" id="Phobius"/>
    </source>
</evidence>
<feature type="compositionally biased region" description="Low complexity" evidence="4">
    <location>
        <begin position="906"/>
        <end position="923"/>
    </location>
</feature>
<organism evidence="8 9">
    <name type="scientific">Anaeromyxobacter paludicola</name>
    <dbReference type="NCBI Taxonomy" id="2918171"/>
    <lineage>
        <taxon>Bacteria</taxon>
        <taxon>Pseudomonadati</taxon>
        <taxon>Myxococcota</taxon>
        <taxon>Myxococcia</taxon>
        <taxon>Myxococcales</taxon>
        <taxon>Cystobacterineae</taxon>
        <taxon>Anaeromyxobacteraceae</taxon>
        <taxon>Anaeromyxobacter</taxon>
    </lineage>
</organism>
<keyword evidence="9" id="KW-1185">Reference proteome</keyword>
<feature type="compositionally biased region" description="Pro residues" evidence="4">
    <location>
        <begin position="953"/>
        <end position="971"/>
    </location>
</feature>
<dbReference type="Pfam" id="PF18947">
    <property type="entry name" value="HAMP_2"/>
    <property type="match status" value="5"/>
</dbReference>
<feature type="region of interest" description="Disordered" evidence="4">
    <location>
        <begin position="937"/>
        <end position="1003"/>
    </location>
</feature>
<keyword evidence="5" id="KW-1133">Transmembrane helix</keyword>
<keyword evidence="1" id="KW-0145">Chemotaxis</keyword>
<dbReference type="PANTHER" id="PTHR43531">
    <property type="entry name" value="PROTEIN ICFG"/>
    <property type="match status" value="1"/>
</dbReference>
<gene>
    <name evidence="8" type="ORF">AMPC_04400</name>
</gene>
<evidence type="ECO:0000259" key="7">
    <source>
        <dbReference type="PROSITE" id="PS50885"/>
    </source>
</evidence>
<feature type="domain" description="HAMP" evidence="7">
    <location>
        <begin position="634"/>
        <end position="686"/>
    </location>
</feature>
<feature type="transmembrane region" description="Helical" evidence="5">
    <location>
        <begin position="199"/>
        <end position="222"/>
    </location>
</feature>
<name>A0ABM7X687_9BACT</name>
<feature type="transmembrane region" description="Helical" evidence="5">
    <location>
        <begin position="12"/>
        <end position="32"/>
    </location>
</feature>
<dbReference type="Pfam" id="PF00015">
    <property type="entry name" value="MCPsignal"/>
    <property type="match status" value="1"/>
</dbReference>
<feature type="compositionally biased region" description="Acidic residues" evidence="4">
    <location>
        <begin position="992"/>
        <end position="1003"/>
    </location>
</feature>
<dbReference type="Pfam" id="PF12729">
    <property type="entry name" value="4HB_MCP_1"/>
    <property type="match status" value="1"/>
</dbReference>
<keyword evidence="5" id="KW-0472">Membrane</keyword>
<dbReference type="InterPro" id="IPR004089">
    <property type="entry name" value="MCPsignal_dom"/>
</dbReference>
<evidence type="ECO:0008006" key="10">
    <source>
        <dbReference type="Google" id="ProtNLM"/>
    </source>
</evidence>
<dbReference type="Gene3D" id="1.20.120.1530">
    <property type="match status" value="3"/>
</dbReference>
<proteinExistence type="inferred from homology"/>
<dbReference type="InterPro" id="IPR024478">
    <property type="entry name" value="HlyB_4HB_MCP"/>
</dbReference>
<evidence type="ECO:0000256" key="4">
    <source>
        <dbReference type="SAM" id="MobiDB-lite"/>
    </source>
</evidence>
<dbReference type="InterPro" id="IPR051310">
    <property type="entry name" value="MCP_chemotaxis"/>
</dbReference>
<dbReference type="SMART" id="SM00304">
    <property type="entry name" value="HAMP"/>
    <property type="match status" value="4"/>
</dbReference>
<keyword evidence="5" id="KW-0812">Transmembrane</keyword>
<dbReference type="SMART" id="SM00283">
    <property type="entry name" value="MA"/>
    <property type="match status" value="1"/>
</dbReference>
<evidence type="ECO:0000259" key="6">
    <source>
        <dbReference type="PROSITE" id="PS50111"/>
    </source>
</evidence>
<comment type="similarity">
    <text evidence="2">Belongs to the methyl-accepting chemotaxis (MCP) protein family.</text>
</comment>
<dbReference type="InterPro" id="IPR003660">
    <property type="entry name" value="HAMP_dom"/>
</dbReference>
<dbReference type="PROSITE" id="PS50111">
    <property type="entry name" value="CHEMOTAXIS_TRANSDUC_2"/>
    <property type="match status" value="1"/>
</dbReference>
<protein>
    <recommendedName>
        <fullName evidence="10">Methyl-accepting chemotaxis sensory transducer</fullName>
    </recommendedName>
</protein>
<sequence>MQSMSIRKRILISFAGAVAVSIVVGGLAYWSAAAIRGRLVHVATKTLPSVQAVAALRDGESKVMLAAYSGLSARGVQIRQMAEGRAQQAMQAVDESQAAFEALPRTPRVDELWTAAKGPLADWAQAAQQALAALARRDQSRDGEAAARADREASIAFAALETAFSAADAALGDLNEALRAEADQQRGEGDKAAARSMTAIAGAIAVGALLLVTIALLLGRLIGRSLAALRAESERLARAVREGDLSVRGDPSRVEPEFRGIVDGVNATVDAFQAPFQEAELTIGLIARGEPAHPIETEYQGDFNAVKDSLNQLIAMVNARSRDLDLLIEAALAGDLSVRADASAYQGQNARVIEGMNRLLDAVAEPLAAAAVCVERISRGEIPPPIEATYRGRFEELKLGLNRCIAAVNALVVDAQALARAAVEGQLQARADAARHQGDFRKVIEGVNASVDAFLAPLQLSIGYVQLFAQGSVPPPITTEMRGDYGALKEHWNTFTDVIRMRGADMERLFQAAREGRLGVRADVSRYGGYNGVLLQNLNAMLDSITGPLQVAARCVDDISKGRIPPRSDAGWPGDFRALEQNLNTCIDAVNALVADADGLVRAAVEGRLDTRADASRHQGDFRKVVEGVNATLDAVLAPVRESSAVLERLAARDLTARVTGEYRGDHARMQEAVNGTARALDEALAQVSQAVRQVSSAAGQIAASAQAVASGASEQAASLEETGASLESVAGMARTSAENAAQASALSQGAKGQAVEGAGAVEQMQGAMEKIRAAAEGTSAIIRDINEIAFQTNLLALNAAVEAARAGEAGRGFAVVAEEVRSLALRSKEAAQKTEALIRESVKQAGEGARTSRHVAEKLGEIVGGVGKVTDIIAEIAAAAKEQSNGLAQLDRAVEEMDRVTQQNAASSEQSSSAASELSGQSEELAAMVGSFRLTGTDAPARPAPRAAAPRLPAPAAPGPRRPPASPPPAANGAAKKNGTNGIHLTPEELIPLEDDDDLGKF</sequence>
<dbReference type="SUPFAM" id="SSF58104">
    <property type="entry name" value="Methyl-accepting chemotaxis protein (MCP) signaling domain"/>
    <property type="match status" value="1"/>
</dbReference>
<dbReference type="PANTHER" id="PTHR43531:SF11">
    <property type="entry name" value="METHYL-ACCEPTING CHEMOTAXIS PROTEIN 3"/>
    <property type="match status" value="1"/>
</dbReference>
<evidence type="ECO:0000313" key="8">
    <source>
        <dbReference type="EMBL" id="BDG07327.1"/>
    </source>
</evidence>
<reference evidence="9" key="1">
    <citation type="journal article" date="2022" name="Int. J. Syst. Evol. Microbiol.">
        <title>Anaeromyxobacter oryzae sp. nov., Anaeromyxobacter diazotrophicus sp. nov. and Anaeromyxobacter paludicola sp. nov., isolated from paddy soils.</title>
        <authorList>
            <person name="Itoh H."/>
            <person name="Xu Z."/>
            <person name="Mise K."/>
            <person name="Masuda Y."/>
            <person name="Ushijima N."/>
            <person name="Hayakawa C."/>
            <person name="Shiratori Y."/>
            <person name="Senoo K."/>
        </authorList>
    </citation>
    <scope>NUCLEOTIDE SEQUENCE [LARGE SCALE GENOMIC DNA]</scope>
    <source>
        <strain evidence="9">Red630</strain>
    </source>
</reference>
<dbReference type="EMBL" id="AP025592">
    <property type="protein sequence ID" value="BDG07327.1"/>
    <property type="molecule type" value="Genomic_DNA"/>
</dbReference>
<feature type="region of interest" description="Disordered" evidence="4">
    <location>
        <begin position="899"/>
        <end position="923"/>
    </location>
</feature>
<dbReference type="Proteomes" id="UP001162734">
    <property type="component" value="Chromosome"/>
</dbReference>
<evidence type="ECO:0000256" key="1">
    <source>
        <dbReference type="ARBA" id="ARBA00022500"/>
    </source>
</evidence>
<dbReference type="Gene3D" id="1.10.287.950">
    <property type="entry name" value="Methyl-accepting chemotaxis protein"/>
    <property type="match status" value="1"/>
</dbReference>
<feature type="domain" description="Methyl-accepting transducer" evidence="6">
    <location>
        <begin position="691"/>
        <end position="920"/>
    </location>
</feature>
<accession>A0ABM7X687</accession>
<dbReference type="PROSITE" id="PS50885">
    <property type="entry name" value="HAMP"/>
    <property type="match status" value="2"/>
</dbReference>
<feature type="domain" description="HAMP" evidence="7">
    <location>
        <begin position="220"/>
        <end position="277"/>
    </location>
</feature>
<keyword evidence="3" id="KW-0807">Transducer</keyword>